<gene>
    <name evidence="2" type="ORF">MNBD_CHLOROFLEXI01-614</name>
</gene>
<dbReference type="InterPro" id="IPR050834">
    <property type="entry name" value="Glycosyltransf_2"/>
</dbReference>
<protein>
    <recommendedName>
        <fullName evidence="1">Glycosyltransferase 2-like domain-containing protein</fullName>
    </recommendedName>
</protein>
<evidence type="ECO:0000313" key="2">
    <source>
        <dbReference type="EMBL" id="VAW34838.1"/>
    </source>
</evidence>
<feature type="domain" description="Glycosyltransferase 2-like" evidence="1">
    <location>
        <begin position="4"/>
        <end position="164"/>
    </location>
</feature>
<dbReference type="InterPro" id="IPR001173">
    <property type="entry name" value="Glyco_trans_2-like"/>
</dbReference>
<dbReference type="PANTHER" id="PTHR43685:SF3">
    <property type="entry name" value="SLR2126 PROTEIN"/>
    <property type="match status" value="1"/>
</dbReference>
<proteinExistence type="predicted"/>
<dbReference type="EMBL" id="UOEU01000554">
    <property type="protein sequence ID" value="VAW34838.1"/>
    <property type="molecule type" value="Genomic_DNA"/>
</dbReference>
<dbReference type="InterPro" id="IPR029044">
    <property type="entry name" value="Nucleotide-diphossugar_trans"/>
</dbReference>
<accession>A0A3B0UUW3</accession>
<dbReference type="PANTHER" id="PTHR43685">
    <property type="entry name" value="GLYCOSYLTRANSFERASE"/>
    <property type="match status" value="1"/>
</dbReference>
<evidence type="ECO:0000259" key="1">
    <source>
        <dbReference type="Pfam" id="PF00535"/>
    </source>
</evidence>
<sequence>MRFSVIIPTRNRPEALAHCLDSFAALQYPADRWELIVVNDGGGESFTAVTPQHHATLPLKLLEIPPSGPAVARNRGATEAQFEYLAFTDDDCRVLPDWLAQFDTGFAQTGCDGLGGSTQNPQPGNVAMRASQFLVEFMYRFMRDDTNNNLMLVSNNVAYKKDAFTAVHGFNESFPLAAGEDMELGFRLVANGFRQQYWPAAEVAHHHNLSRWGHVQQQFRYGRGGHFFLQAIAVQVKGGSQIQPDSAQNFYHALWQALKQQNAPFSLTALVAVAQAAYRFGQFYQRQLCRFHLFLIGRRSP</sequence>
<dbReference type="AlphaFoldDB" id="A0A3B0UUW3"/>
<name>A0A3B0UUW3_9ZZZZ</name>
<organism evidence="2">
    <name type="scientific">hydrothermal vent metagenome</name>
    <dbReference type="NCBI Taxonomy" id="652676"/>
    <lineage>
        <taxon>unclassified sequences</taxon>
        <taxon>metagenomes</taxon>
        <taxon>ecological metagenomes</taxon>
    </lineage>
</organism>
<dbReference type="SUPFAM" id="SSF53448">
    <property type="entry name" value="Nucleotide-diphospho-sugar transferases"/>
    <property type="match status" value="1"/>
</dbReference>
<dbReference type="Pfam" id="PF00535">
    <property type="entry name" value="Glycos_transf_2"/>
    <property type="match status" value="1"/>
</dbReference>
<reference evidence="2" key="1">
    <citation type="submission" date="2018-06" db="EMBL/GenBank/DDBJ databases">
        <authorList>
            <person name="Zhirakovskaya E."/>
        </authorList>
    </citation>
    <scope>NUCLEOTIDE SEQUENCE</scope>
</reference>
<dbReference type="Gene3D" id="3.90.550.10">
    <property type="entry name" value="Spore Coat Polysaccharide Biosynthesis Protein SpsA, Chain A"/>
    <property type="match status" value="1"/>
</dbReference>